<gene>
    <name evidence="2" type="ORF">SVIM_LOCUS462</name>
</gene>
<evidence type="ECO:0000313" key="2">
    <source>
        <dbReference type="EMBL" id="VFU19772.1"/>
    </source>
</evidence>
<evidence type="ECO:0000259" key="1">
    <source>
        <dbReference type="Pfam" id="PF16399"/>
    </source>
</evidence>
<proteinExistence type="predicted"/>
<dbReference type="Pfam" id="PF16399">
    <property type="entry name" value="Aquarius_N_1st"/>
    <property type="match status" value="1"/>
</dbReference>
<name>A0A6N2JYD7_SALVM</name>
<dbReference type="InterPro" id="IPR032174">
    <property type="entry name" value="Aquarius_N"/>
</dbReference>
<dbReference type="EMBL" id="CAADRP010000001">
    <property type="protein sequence ID" value="VFU19772.1"/>
    <property type="molecule type" value="Genomic_DNA"/>
</dbReference>
<sequence>MTKVYGTGAYDFKRHHVAEYPLDLSATRPEAKSADSKPGSTTLASSITLSEIQRDRLTKIASANWLKTTTSAVADGGDMEVEGEEKRAFDAELVKKIYETELKVKEGRKTVPLQRVMILEVSQYLENYLWPNFDPETATFEHVMSMILMINEKFRENVAAWSCFYDQKGVFKRFLDRVLHLKEGRELSIAEKTNYLVFMINAFQSLEDEMVSQTVLKLASFESWHSLSYGRFQMELCLNNKLIKKWRKTIKKEAEEATKRGEVFNPSTSLEVRFLRNFTEEFLDVLDFKVFPQKSSANEDEIDDAAVLYCERFMEFLIDLLSQLPTRRYLRPLVADVAVVAKCHLSALYRHEKGKLFAQLVDLLQFYERFEINDYYGTQLTDDEVVRSHYERFQAFQLLAFKKIPKLRELALSNVGAIHKRADLSKQLSVLSPEELKDLVCCKILGLKELIFLLKSWSPSLRDSSLKKKQ</sequence>
<reference evidence="2" key="1">
    <citation type="submission" date="2019-03" db="EMBL/GenBank/DDBJ databases">
        <authorList>
            <person name="Mank J."/>
            <person name="Almeida P."/>
        </authorList>
    </citation>
    <scope>NUCLEOTIDE SEQUENCE</scope>
    <source>
        <strain evidence="2">78183</strain>
    </source>
</reference>
<protein>
    <recommendedName>
        <fullName evidence="1">RNA helicase aquarius N-terminal domain-containing protein</fullName>
    </recommendedName>
</protein>
<organism evidence="2">
    <name type="scientific">Salix viminalis</name>
    <name type="common">Common osier</name>
    <name type="synonym">Basket willow</name>
    <dbReference type="NCBI Taxonomy" id="40686"/>
    <lineage>
        <taxon>Eukaryota</taxon>
        <taxon>Viridiplantae</taxon>
        <taxon>Streptophyta</taxon>
        <taxon>Embryophyta</taxon>
        <taxon>Tracheophyta</taxon>
        <taxon>Spermatophyta</taxon>
        <taxon>Magnoliopsida</taxon>
        <taxon>eudicotyledons</taxon>
        <taxon>Gunneridae</taxon>
        <taxon>Pentapetalae</taxon>
        <taxon>rosids</taxon>
        <taxon>fabids</taxon>
        <taxon>Malpighiales</taxon>
        <taxon>Salicaceae</taxon>
        <taxon>Saliceae</taxon>
        <taxon>Salix</taxon>
    </lineage>
</organism>
<dbReference type="AlphaFoldDB" id="A0A6N2JYD7"/>
<feature type="domain" description="RNA helicase aquarius N-terminal" evidence="1">
    <location>
        <begin position="82"/>
        <end position="447"/>
    </location>
</feature>
<accession>A0A6N2JYD7</accession>